<keyword evidence="7 13" id="KW-1133">Transmembrane helix</keyword>
<evidence type="ECO:0000256" key="5">
    <source>
        <dbReference type="ARBA" id="ARBA00022692"/>
    </source>
</evidence>
<geneLocation type="mitochondrion" evidence="14"/>
<dbReference type="PANTHER" id="PTHR39937">
    <property type="entry name" value="ATP SYNTHASE PROTEIN 8"/>
    <property type="match status" value="1"/>
</dbReference>
<dbReference type="EMBL" id="GQ244474">
    <property type="protein sequence ID" value="ACS37135.1"/>
    <property type="molecule type" value="Genomic_DNA"/>
</dbReference>
<keyword evidence="11" id="KW-0066">ATP synthesis</keyword>
<evidence type="ECO:0000256" key="2">
    <source>
        <dbReference type="ARBA" id="ARBA00008892"/>
    </source>
</evidence>
<keyword evidence="5 12" id="KW-0812">Transmembrane</keyword>
<organism evidence="14">
    <name type="scientific">Oscaecilia ochrocephala</name>
    <name type="common">Yellow-headed caecilian</name>
    <name type="synonym">Coecilia ochrocephala</name>
    <dbReference type="NCBI Taxonomy" id="543905"/>
    <lineage>
        <taxon>Eukaryota</taxon>
        <taxon>Metazoa</taxon>
        <taxon>Chordata</taxon>
        <taxon>Craniata</taxon>
        <taxon>Vertebrata</taxon>
        <taxon>Euteleostomi</taxon>
        <taxon>Amphibia</taxon>
        <taxon>Gymnophiona</taxon>
        <taxon>Caeciliidae</taxon>
        <taxon>Oscaecilia</taxon>
    </lineage>
</organism>
<name>C9D8K2_OSCOC</name>
<dbReference type="CTD" id="4509"/>
<feature type="transmembrane region" description="Helical" evidence="13">
    <location>
        <begin position="6"/>
        <end position="25"/>
    </location>
</feature>
<dbReference type="GO" id="GO:0015078">
    <property type="term" value="F:proton transmembrane transporter activity"/>
    <property type="evidence" value="ECO:0007669"/>
    <property type="project" value="InterPro"/>
</dbReference>
<sequence>MPQLNPAPWFMILFISWMGLLSMLMKTIKHQPTNLLCYADKYTQPTTPWTWPW</sequence>
<proteinExistence type="inferred from homology"/>
<evidence type="ECO:0000256" key="10">
    <source>
        <dbReference type="ARBA" id="ARBA00023136"/>
    </source>
</evidence>
<dbReference type="Pfam" id="PF00895">
    <property type="entry name" value="ATP-synt_8"/>
    <property type="match status" value="1"/>
</dbReference>
<protein>
    <recommendedName>
        <fullName evidence="12">ATP synthase complex subunit 8</fullName>
    </recommendedName>
</protein>
<comment type="subcellular location">
    <subcellularLocation>
        <location evidence="1 12">Mitochondrion membrane</location>
        <topology evidence="1 12">Single-pass membrane protein</topology>
    </subcellularLocation>
</comment>
<evidence type="ECO:0000256" key="4">
    <source>
        <dbReference type="ARBA" id="ARBA00022547"/>
    </source>
</evidence>
<evidence type="ECO:0000256" key="11">
    <source>
        <dbReference type="ARBA" id="ARBA00023310"/>
    </source>
</evidence>
<gene>
    <name evidence="14" type="primary">ATP8</name>
</gene>
<keyword evidence="9 12" id="KW-0496">Mitochondrion</keyword>
<keyword evidence="10 13" id="KW-0472">Membrane</keyword>
<evidence type="ECO:0000256" key="9">
    <source>
        <dbReference type="ARBA" id="ARBA00023128"/>
    </source>
</evidence>
<keyword evidence="3 12" id="KW-0813">Transport</keyword>
<dbReference type="GO" id="GO:0031966">
    <property type="term" value="C:mitochondrial membrane"/>
    <property type="evidence" value="ECO:0007669"/>
    <property type="project" value="UniProtKB-SubCell"/>
</dbReference>
<evidence type="ECO:0000256" key="6">
    <source>
        <dbReference type="ARBA" id="ARBA00022781"/>
    </source>
</evidence>
<dbReference type="GO" id="GO:0015986">
    <property type="term" value="P:proton motive force-driven ATP synthesis"/>
    <property type="evidence" value="ECO:0007669"/>
    <property type="project" value="InterPro"/>
</dbReference>
<dbReference type="GO" id="GO:0045259">
    <property type="term" value="C:proton-transporting ATP synthase complex"/>
    <property type="evidence" value="ECO:0007669"/>
    <property type="project" value="UniProtKB-KW"/>
</dbReference>
<evidence type="ECO:0000256" key="7">
    <source>
        <dbReference type="ARBA" id="ARBA00022989"/>
    </source>
</evidence>
<evidence type="ECO:0000313" key="14">
    <source>
        <dbReference type="EMBL" id="ACS37135.1"/>
    </source>
</evidence>
<keyword evidence="8 12" id="KW-0406">Ion transport</keyword>
<dbReference type="RefSeq" id="YP_007374642.1">
    <property type="nucleotide sequence ID" value="NC_020142.1"/>
</dbReference>
<dbReference type="InterPro" id="IPR050635">
    <property type="entry name" value="ATPase_protein_8"/>
</dbReference>
<accession>C9D8K2</accession>
<evidence type="ECO:0000256" key="12">
    <source>
        <dbReference type="RuleBase" id="RU003661"/>
    </source>
</evidence>
<keyword evidence="6 12" id="KW-0375">Hydrogen ion transport</keyword>
<keyword evidence="4 12" id="KW-0138">CF(0)</keyword>
<evidence type="ECO:0000256" key="1">
    <source>
        <dbReference type="ARBA" id="ARBA00004304"/>
    </source>
</evidence>
<dbReference type="AlphaFoldDB" id="C9D8K2"/>
<dbReference type="GeneID" id="14469163"/>
<evidence type="ECO:0000256" key="3">
    <source>
        <dbReference type="ARBA" id="ARBA00022448"/>
    </source>
</evidence>
<dbReference type="PANTHER" id="PTHR39937:SF1">
    <property type="entry name" value="ATP SYNTHASE PROTEIN 8"/>
    <property type="match status" value="1"/>
</dbReference>
<reference evidence="14" key="1">
    <citation type="journal article" date="2009" name="Mol. Phylogenet. Evol.">
        <title>A mitogenomic perspective on the phylogeny and biogeography of living caecilians (Amphibia: Gymnophiona).</title>
        <authorList>
            <person name="Zhang P."/>
            <person name="Wake M.H."/>
        </authorList>
    </citation>
    <scope>NUCLEOTIDE SEQUENCE</scope>
</reference>
<evidence type="ECO:0000256" key="13">
    <source>
        <dbReference type="SAM" id="Phobius"/>
    </source>
</evidence>
<comment type="similarity">
    <text evidence="2 12">Belongs to the ATPase protein 8 family.</text>
</comment>
<dbReference type="InterPro" id="IPR001421">
    <property type="entry name" value="ATP8_metazoa"/>
</dbReference>
<evidence type="ECO:0000256" key="8">
    <source>
        <dbReference type="ARBA" id="ARBA00023065"/>
    </source>
</evidence>